<dbReference type="FunFam" id="3.30.70.270:FF:000014">
    <property type="entry name" value="DNA polymerase kappa subunit"/>
    <property type="match status" value="1"/>
</dbReference>
<evidence type="ECO:0000256" key="4">
    <source>
        <dbReference type="ARBA" id="ARBA00022695"/>
    </source>
</evidence>
<dbReference type="InterPro" id="IPR050116">
    <property type="entry name" value="DNA_polymerase-Y"/>
</dbReference>
<sequence length="680" mass="76117">MMGCLIVDSARLLRNGCLWQGGDRPVQTPQKRRKRVASQIRYSPTSGRADDTMGFARERNAAQSDGNAVPLPVTDAEPTVPSKSDVDGLESLRHRLAGPSTTKAGLDSSDQERINRIIYEASKGSKFFENEKRKDAELTAKIRRVQAKLKELEGHDLRGEVRRADELLAKLEQSRDLSQCIVHVDCDAFYASVEELDRPELKDIPMGVGMGVLTTANYHARKFGVRSAMPVYIAKKLCPQLTVVPCDFTKYTRKSKEVQSVIEKYDPNFRAASLDEAYMNITEWCRERGVEPEDAVQDMRREVFEVSRLTVSAGIAPNSRLAKVCSDRNKPNGQFRILSTKDACLDFARELPCRKVSGVGRVFERELEAVGVKTCGDIFEKRSILRQVFGEKAFEFLMEMHLGLGSTEVRPAESYERKSIGTESTFSTIFKPDELRAKLRQISEDLEGDCERTQLSGRTLHLKIKLDTYEVYTRQVAMGKYIWQADELYKHGLPLLEREIHQAGGNLRLRLMGLRLTQLGGRGESDKVDVNKFFGVKRSNSDSITATKRIRTGESPSIDSGDFSFEDGVEDDLGPPQLEELPKEEKVEEDKCPCPICGLLVPADDRKLNEHIDLCLSRETIKEAARGDQEGRVEVPNIMVKKENVQPFGAGKANTVGRTAMNGNGKGGGLNGWLKKDKTM</sequence>
<dbReference type="GO" id="GO:0005634">
    <property type="term" value="C:nucleus"/>
    <property type="evidence" value="ECO:0007669"/>
    <property type="project" value="TreeGrafter"/>
</dbReference>
<dbReference type="SUPFAM" id="SSF56672">
    <property type="entry name" value="DNA/RNA polymerases"/>
    <property type="match status" value="1"/>
</dbReference>
<evidence type="ECO:0000256" key="8">
    <source>
        <dbReference type="ARBA" id="ARBA00022842"/>
    </source>
</evidence>
<evidence type="ECO:0000256" key="6">
    <source>
        <dbReference type="ARBA" id="ARBA00022723"/>
    </source>
</evidence>
<dbReference type="FunFam" id="3.40.1170.60:FF:000012">
    <property type="entry name" value="Putative DNA-directed polymerase kappa"/>
    <property type="match status" value="1"/>
</dbReference>
<reference evidence="14 15" key="1">
    <citation type="journal article" date="2011" name="J. Gen. Appl. Microbiol.">
        <title>Draft genome sequencing of the enigmatic yeast Saitoella complicata.</title>
        <authorList>
            <person name="Nishida H."/>
            <person name="Hamamoto M."/>
            <person name="Sugiyama J."/>
        </authorList>
    </citation>
    <scope>NUCLEOTIDE SEQUENCE [LARGE SCALE GENOMIC DNA]</scope>
    <source>
        <strain evidence="14 15">NRRL Y-17804</strain>
    </source>
</reference>
<dbReference type="EMBL" id="BACD03000021">
    <property type="protein sequence ID" value="GAO49314.1"/>
    <property type="molecule type" value="Genomic_DNA"/>
</dbReference>
<keyword evidence="3" id="KW-0808">Transferase</keyword>
<dbReference type="GO" id="GO:0042276">
    <property type="term" value="P:error-prone translesion synthesis"/>
    <property type="evidence" value="ECO:0007669"/>
    <property type="project" value="TreeGrafter"/>
</dbReference>
<reference evidence="14 15" key="3">
    <citation type="journal article" date="2015" name="Genome Announc.">
        <title>Draft Genome Sequence of the Archiascomycetous Yeast Saitoella complicata.</title>
        <authorList>
            <person name="Yamauchi K."/>
            <person name="Kondo S."/>
            <person name="Hamamoto M."/>
            <person name="Takahashi Y."/>
            <person name="Ogura Y."/>
            <person name="Hayashi T."/>
            <person name="Nishida H."/>
        </authorList>
    </citation>
    <scope>NUCLEOTIDE SEQUENCE [LARGE SCALE GENOMIC DNA]</scope>
    <source>
        <strain evidence="14 15">NRRL Y-17804</strain>
    </source>
</reference>
<evidence type="ECO:0000256" key="2">
    <source>
        <dbReference type="ARBA" id="ARBA00016178"/>
    </source>
</evidence>
<dbReference type="InterPro" id="IPR001126">
    <property type="entry name" value="UmuC"/>
</dbReference>
<keyword evidence="7" id="KW-0227">DNA damage</keyword>
<organism evidence="14 15">
    <name type="scientific">Saitoella complicata (strain BCRC 22490 / CBS 7301 / JCM 7358 / NBRC 10748 / NRRL Y-17804)</name>
    <dbReference type="NCBI Taxonomy" id="698492"/>
    <lineage>
        <taxon>Eukaryota</taxon>
        <taxon>Fungi</taxon>
        <taxon>Dikarya</taxon>
        <taxon>Ascomycota</taxon>
        <taxon>Taphrinomycotina</taxon>
        <taxon>Taphrinomycotina incertae sedis</taxon>
        <taxon>Saitoella</taxon>
    </lineage>
</organism>
<accession>A0A0E9NHJ8</accession>
<dbReference type="OMA" id="EVYTRQV"/>
<dbReference type="PANTHER" id="PTHR11076">
    <property type="entry name" value="DNA REPAIR POLYMERASE UMUC / TRANSFERASE FAMILY MEMBER"/>
    <property type="match status" value="1"/>
</dbReference>
<feature type="region of interest" description="Disordered" evidence="12">
    <location>
        <begin position="649"/>
        <end position="680"/>
    </location>
</feature>
<dbReference type="InterPro" id="IPR022880">
    <property type="entry name" value="DNApol_IV"/>
</dbReference>
<dbReference type="PANTHER" id="PTHR11076:SF33">
    <property type="entry name" value="DNA POLYMERASE KAPPA"/>
    <property type="match status" value="1"/>
</dbReference>
<evidence type="ECO:0000259" key="13">
    <source>
        <dbReference type="PROSITE" id="PS50173"/>
    </source>
</evidence>
<dbReference type="FunFam" id="1.10.150.810:FF:000003">
    <property type="entry name" value="DNA polymerase kappa subunit"/>
    <property type="match status" value="1"/>
</dbReference>
<dbReference type="GO" id="GO:0070987">
    <property type="term" value="P:error-free translesion synthesis"/>
    <property type="evidence" value="ECO:0007669"/>
    <property type="project" value="UniProtKB-ARBA"/>
</dbReference>
<dbReference type="InterPro" id="IPR017961">
    <property type="entry name" value="DNA_pol_Y-fam_little_finger"/>
</dbReference>
<evidence type="ECO:0000256" key="7">
    <source>
        <dbReference type="ARBA" id="ARBA00022763"/>
    </source>
</evidence>
<protein>
    <recommendedName>
        <fullName evidence="2">DNA polymerase kappa</fullName>
        <ecNumber evidence="1">2.7.7.7</ecNumber>
    </recommendedName>
</protein>
<evidence type="ECO:0000256" key="10">
    <source>
        <dbReference type="ARBA" id="ARBA00023204"/>
    </source>
</evidence>
<gene>
    <name evidence="14" type="ORF">G7K_3465-t1</name>
</gene>
<evidence type="ECO:0000256" key="1">
    <source>
        <dbReference type="ARBA" id="ARBA00012417"/>
    </source>
</evidence>
<comment type="catalytic activity">
    <reaction evidence="11">
        <text>DNA(n) + a 2'-deoxyribonucleoside 5'-triphosphate = DNA(n+1) + diphosphate</text>
        <dbReference type="Rhea" id="RHEA:22508"/>
        <dbReference type="Rhea" id="RHEA-COMP:17339"/>
        <dbReference type="Rhea" id="RHEA-COMP:17340"/>
        <dbReference type="ChEBI" id="CHEBI:33019"/>
        <dbReference type="ChEBI" id="CHEBI:61560"/>
        <dbReference type="ChEBI" id="CHEBI:173112"/>
        <dbReference type="EC" id="2.7.7.7"/>
    </reaction>
</comment>
<keyword evidence="8" id="KW-0460">Magnesium</keyword>
<dbReference type="GO" id="GO:0006281">
    <property type="term" value="P:DNA repair"/>
    <property type="evidence" value="ECO:0007669"/>
    <property type="project" value="UniProtKB-KW"/>
</dbReference>
<keyword evidence="10" id="KW-0234">DNA repair</keyword>
<feature type="domain" description="UmuC" evidence="13">
    <location>
        <begin position="181"/>
        <end position="360"/>
    </location>
</feature>
<dbReference type="FunFam" id="3.30.1490.100:FF:000004">
    <property type="entry name" value="DNA polymerase IV"/>
    <property type="match status" value="1"/>
</dbReference>
<dbReference type="GO" id="GO:0046872">
    <property type="term" value="F:metal ion binding"/>
    <property type="evidence" value="ECO:0007669"/>
    <property type="project" value="UniProtKB-KW"/>
</dbReference>
<feature type="region of interest" description="Disordered" evidence="12">
    <location>
        <begin position="547"/>
        <end position="571"/>
    </location>
</feature>
<keyword evidence="9" id="KW-0239">DNA-directed DNA polymerase</keyword>
<evidence type="ECO:0000256" key="11">
    <source>
        <dbReference type="ARBA" id="ARBA00049244"/>
    </source>
</evidence>
<dbReference type="SUPFAM" id="SSF100879">
    <property type="entry name" value="Lesion bypass DNA polymerase (Y-family), little finger domain"/>
    <property type="match status" value="1"/>
</dbReference>
<feature type="compositionally biased region" description="Basic and acidic residues" evidence="12">
    <location>
        <begin position="48"/>
        <end position="60"/>
    </location>
</feature>
<dbReference type="GO" id="GO:0003684">
    <property type="term" value="F:damaged DNA binding"/>
    <property type="evidence" value="ECO:0007669"/>
    <property type="project" value="InterPro"/>
</dbReference>
<reference evidence="14 15" key="2">
    <citation type="journal article" date="2014" name="J. Gen. Appl. Microbiol.">
        <title>The early diverging ascomycetous budding yeast Saitoella complicata has three histone deacetylases belonging to the Clr6, Hos2, and Rpd3 lineages.</title>
        <authorList>
            <person name="Nishida H."/>
            <person name="Matsumoto T."/>
            <person name="Kondo S."/>
            <person name="Hamamoto M."/>
            <person name="Yoshikawa H."/>
        </authorList>
    </citation>
    <scope>NUCLEOTIDE SEQUENCE [LARGE SCALE GENOMIC DNA]</scope>
    <source>
        <strain evidence="14 15">NRRL Y-17804</strain>
    </source>
</reference>
<dbReference type="Gene3D" id="3.30.160.60">
    <property type="entry name" value="Classic Zinc Finger"/>
    <property type="match status" value="1"/>
</dbReference>
<dbReference type="CDD" id="cd03586">
    <property type="entry name" value="PolY_Pol_IV_kappa"/>
    <property type="match status" value="1"/>
</dbReference>
<dbReference type="EC" id="2.7.7.7" evidence="1"/>
<dbReference type="GO" id="GO:0003887">
    <property type="term" value="F:DNA-directed DNA polymerase activity"/>
    <property type="evidence" value="ECO:0007669"/>
    <property type="project" value="UniProtKB-KW"/>
</dbReference>
<dbReference type="STRING" id="698492.A0A0E9NHJ8"/>
<dbReference type="Gene3D" id="3.30.1490.100">
    <property type="entry name" value="DNA polymerase, Y-family, little finger domain"/>
    <property type="match status" value="1"/>
</dbReference>
<evidence type="ECO:0000256" key="5">
    <source>
        <dbReference type="ARBA" id="ARBA00022705"/>
    </source>
</evidence>
<evidence type="ECO:0000313" key="15">
    <source>
        <dbReference type="Proteomes" id="UP000033140"/>
    </source>
</evidence>
<name>A0A0E9NHJ8_SAICN</name>
<dbReference type="Gene3D" id="3.30.70.270">
    <property type="match status" value="1"/>
</dbReference>
<dbReference type="GO" id="GO:0006260">
    <property type="term" value="P:DNA replication"/>
    <property type="evidence" value="ECO:0007669"/>
    <property type="project" value="UniProtKB-KW"/>
</dbReference>
<dbReference type="Gene3D" id="3.40.1170.60">
    <property type="match status" value="1"/>
</dbReference>
<dbReference type="Gene3D" id="1.10.150.810">
    <property type="match status" value="2"/>
</dbReference>
<comment type="caution">
    <text evidence="14">The sequence shown here is derived from an EMBL/GenBank/DDBJ whole genome shotgun (WGS) entry which is preliminary data.</text>
</comment>
<dbReference type="NCBIfam" id="NF002677">
    <property type="entry name" value="PRK02406.1"/>
    <property type="match status" value="1"/>
</dbReference>
<dbReference type="Pfam" id="PF00817">
    <property type="entry name" value="IMS"/>
    <property type="match status" value="1"/>
</dbReference>
<keyword evidence="4" id="KW-0548">Nucleotidyltransferase</keyword>
<feature type="region of interest" description="Disordered" evidence="12">
    <location>
        <begin position="23"/>
        <end position="86"/>
    </location>
</feature>
<keyword evidence="5" id="KW-0235">DNA replication</keyword>
<dbReference type="Pfam" id="PF11799">
    <property type="entry name" value="IMS_C"/>
    <property type="match status" value="1"/>
</dbReference>
<dbReference type="PROSITE" id="PS50173">
    <property type="entry name" value="UMUC"/>
    <property type="match status" value="1"/>
</dbReference>
<dbReference type="AlphaFoldDB" id="A0A0E9NHJ8"/>
<dbReference type="InterPro" id="IPR043128">
    <property type="entry name" value="Rev_trsase/Diguanyl_cyclase"/>
</dbReference>
<dbReference type="InterPro" id="IPR036775">
    <property type="entry name" value="DNA_pol_Y-fam_lit_finger_sf"/>
</dbReference>
<dbReference type="InterPro" id="IPR043502">
    <property type="entry name" value="DNA/RNA_pol_sf"/>
</dbReference>
<keyword evidence="15" id="KW-1185">Reference proteome</keyword>
<evidence type="ECO:0000256" key="9">
    <source>
        <dbReference type="ARBA" id="ARBA00022932"/>
    </source>
</evidence>
<proteinExistence type="predicted"/>
<evidence type="ECO:0000313" key="14">
    <source>
        <dbReference type="EMBL" id="GAO49314.1"/>
    </source>
</evidence>
<evidence type="ECO:0000256" key="12">
    <source>
        <dbReference type="SAM" id="MobiDB-lite"/>
    </source>
</evidence>
<dbReference type="Proteomes" id="UP000033140">
    <property type="component" value="Unassembled WGS sequence"/>
</dbReference>
<evidence type="ECO:0000256" key="3">
    <source>
        <dbReference type="ARBA" id="ARBA00022679"/>
    </source>
</evidence>
<keyword evidence="6" id="KW-0479">Metal-binding</keyword>